<feature type="transmembrane region" description="Helical" evidence="9">
    <location>
        <begin position="365"/>
        <end position="388"/>
    </location>
</feature>
<evidence type="ECO:0000256" key="8">
    <source>
        <dbReference type="ARBA" id="ARBA00023136"/>
    </source>
</evidence>
<comment type="caution">
    <text evidence="9">Lacks conserved residue(s) required for the propagation of feature annotation.</text>
</comment>
<comment type="caution">
    <text evidence="10">The sequence shown here is derived from an EMBL/GenBank/DDBJ whole genome shotgun (WGS) entry which is preliminary data.</text>
</comment>
<dbReference type="GO" id="GO:0015141">
    <property type="term" value="F:succinate transmembrane transporter activity"/>
    <property type="evidence" value="ECO:0007669"/>
    <property type="project" value="TreeGrafter"/>
</dbReference>
<dbReference type="NCBIfam" id="NF002461">
    <property type="entry name" value="PRK01663.1"/>
    <property type="match status" value="1"/>
</dbReference>
<dbReference type="GO" id="GO:0070778">
    <property type="term" value="P:L-aspartate transmembrane transport"/>
    <property type="evidence" value="ECO:0007669"/>
    <property type="project" value="TreeGrafter"/>
</dbReference>
<dbReference type="PANTHER" id="PTHR42865">
    <property type="entry name" value="PROTON/GLUTAMATE-ASPARTATE SYMPORTER"/>
    <property type="match status" value="1"/>
</dbReference>
<dbReference type="InterPro" id="IPR001991">
    <property type="entry name" value="Na-dicarboxylate_symporter"/>
</dbReference>
<evidence type="ECO:0000256" key="5">
    <source>
        <dbReference type="ARBA" id="ARBA00022692"/>
    </source>
</evidence>
<keyword evidence="8 9" id="KW-0472">Membrane</keyword>
<feature type="transmembrane region" description="Helical" evidence="9">
    <location>
        <begin position="235"/>
        <end position="260"/>
    </location>
</feature>
<dbReference type="InterPro" id="IPR023954">
    <property type="entry name" value="C4_dicarb_transport"/>
</dbReference>
<feature type="transmembrane region" description="Helical" evidence="9">
    <location>
        <begin position="91"/>
        <end position="114"/>
    </location>
</feature>
<evidence type="ECO:0000313" key="10">
    <source>
        <dbReference type="EMBL" id="PZQ87543.1"/>
    </source>
</evidence>
<dbReference type="AlphaFoldDB" id="A0A2W5T8K4"/>
<dbReference type="FunFam" id="1.10.3860.10:FF:000001">
    <property type="entry name" value="C4-dicarboxylate transport protein"/>
    <property type="match status" value="1"/>
</dbReference>
<gene>
    <name evidence="9" type="primary">dctA</name>
    <name evidence="10" type="ORF">DI542_11775</name>
</gene>
<feature type="transmembrane region" description="Helical" evidence="9">
    <location>
        <begin position="59"/>
        <end position="79"/>
    </location>
</feature>
<comment type="similarity">
    <text evidence="2 9">Belongs to the dicarboxylate/amino acid:cation symporter (DAACS) (TC 2.A.23) family.</text>
</comment>
<evidence type="ECO:0000256" key="7">
    <source>
        <dbReference type="ARBA" id="ARBA00022989"/>
    </source>
</evidence>
<name>A0A2W5T8K4_ACIJO</name>
<accession>A0A2W5T8K4</accession>
<organism evidence="10 11">
    <name type="scientific">Acinetobacter johnsonii</name>
    <dbReference type="NCBI Taxonomy" id="40214"/>
    <lineage>
        <taxon>Bacteria</taxon>
        <taxon>Pseudomonadati</taxon>
        <taxon>Pseudomonadota</taxon>
        <taxon>Gammaproteobacteria</taxon>
        <taxon>Moraxellales</taxon>
        <taxon>Moraxellaceae</taxon>
        <taxon>Acinetobacter</taxon>
    </lineage>
</organism>
<keyword evidence="7 9" id="KW-1133">Transmembrane helix</keyword>
<dbReference type="EMBL" id="QFQJ01000066">
    <property type="protein sequence ID" value="PZQ87543.1"/>
    <property type="molecule type" value="Genomic_DNA"/>
</dbReference>
<evidence type="ECO:0000256" key="6">
    <source>
        <dbReference type="ARBA" id="ARBA00022847"/>
    </source>
</evidence>
<evidence type="ECO:0000256" key="1">
    <source>
        <dbReference type="ARBA" id="ARBA00004651"/>
    </source>
</evidence>
<keyword evidence="3 9" id="KW-0813">Transport</keyword>
<dbReference type="PANTHER" id="PTHR42865:SF1">
    <property type="entry name" value="AEROBIC C4-DICARBOXYLATE TRANSPORT PROTEIN"/>
    <property type="match status" value="1"/>
</dbReference>
<keyword evidence="6 9" id="KW-0769">Symport</keyword>
<keyword evidence="4 9" id="KW-1003">Cell membrane</keyword>
<dbReference type="HAMAP" id="MF_01300">
    <property type="entry name" value="C4_dicarb_transport"/>
    <property type="match status" value="1"/>
</dbReference>
<evidence type="ECO:0000256" key="9">
    <source>
        <dbReference type="HAMAP-Rule" id="MF_01300"/>
    </source>
</evidence>
<dbReference type="Pfam" id="PF00375">
    <property type="entry name" value="SDF"/>
    <property type="match status" value="1"/>
</dbReference>
<reference evidence="10 11" key="1">
    <citation type="submission" date="2017-11" db="EMBL/GenBank/DDBJ databases">
        <title>Infants hospitalized years apart are colonized by the same room-sourced microbial strains.</title>
        <authorList>
            <person name="Brooks B."/>
            <person name="Olm M.R."/>
            <person name="Firek B.A."/>
            <person name="Baker R."/>
            <person name="Thomas B.C."/>
            <person name="Morowitz M.J."/>
            <person name="Banfield J.F."/>
        </authorList>
    </citation>
    <scope>NUCLEOTIDE SEQUENCE [LARGE SCALE GENOMIC DNA]</scope>
    <source>
        <strain evidence="10">S2_003_000_R3_20</strain>
    </source>
</reference>
<dbReference type="NCBIfam" id="NF009587">
    <property type="entry name" value="PRK13027.1"/>
    <property type="match status" value="1"/>
</dbReference>
<keyword evidence="5 9" id="KW-0812">Transmembrane</keyword>
<protein>
    <recommendedName>
        <fullName evidence="9">C4-dicarboxylate transport protein</fullName>
    </recommendedName>
</protein>
<dbReference type="SUPFAM" id="SSF118215">
    <property type="entry name" value="Proton glutamate symport protein"/>
    <property type="match status" value="1"/>
</dbReference>
<proteinExistence type="inferred from homology"/>
<dbReference type="PRINTS" id="PR00173">
    <property type="entry name" value="EDTRNSPORT"/>
</dbReference>
<dbReference type="InterPro" id="IPR018107">
    <property type="entry name" value="Na-dicarboxylate_symporter_CS"/>
</dbReference>
<comment type="function">
    <text evidence="9">Responsible for the transport of dicarboxylates such as succinate, fumarate, and malate across the membrane.</text>
</comment>
<feature type="transmembrane region" description="Helical" evidence="9">
    <location>
        <begin position="156"/>
        <end position="179"/>
    </location>
</feature>
<evidence type="ECO:0000256" key="2">
    <source>
        <dbReference type="ARBA" id="ARBA00006148"/>
    </source>
</evidence>
<dbReference type="GO" id="GO:0005886">
    <property type="term" value="C:plasma membrane"/>
    <property type="evidence" value="ECO:0007669"/>
    <property type="project" value="UniProtKB-SubCell"/>
</dbReference>
<evidence type="ECO:0000313" key="11">
    <source>
        <dbReference type="Proteomes" id="UP000249282"/>
    </source>
</evidence>
<dbReference type="InterPro" id="IPR036458">
    <property type="entry name" value="Na:dicarbo_symporter_sf"/>
</dbReference>
<sequence length="447" mass="47939">MTKKPIYKSLYFQVIVAIIAGILVGHFFPSGTQVINGVEKYVPGWGELFYPLGQGFIKLIKMIIAPVIFCTVVSGIAGMESMKSVGKTGGVALLYFEIVSTIALLIGLLVINIWKPGVGMNVDPSTLDTSGISKFVESGQQQSTVDFFMHIIPNTVVGAFAEGEILQVLLFALMFGFALHKLGDAGKPVLKFIDQISHVFFNIVNMIMKLAPIGAFGAMAYTIGKYGIGSLAQLAQLIICFYITCLLFIFLVLGTISRLCGFSILKMIRMIREELLIVLGTSSSESVLPRMLKKLEIAGCEKSVVGLVIPTGYSFNLDGTSIYLTMAAIFIAQATNTQLDLMHQVTLLGVLLISSKGAAGVTGSGFIVMAATLSAVGHIPVAGLALILGIDRFMSEARALTNLVGNSLATIVVAKWVGQLDQEKLHFALANPDEVDRQMAVEENAQA</sequence>
<feature type="transmembrane region" description="Helical" evidence="9">
    <location>
        <begin position="199"/>
        <end position="223"/>
    </location>
</feature>
<feature type="transmembrane region" description="Helical" evidence="9">
    <location>
        <begin position="9"/>
        <end position="28"/>
    </location>
</feature>
<dbReference type="GO" id="GO:0015366">
    <property type="term" value="F:malate:proton symporter activity"/>
    <property type="evidence" value="ECO:0007669"/>
    <property type="project" value="TreeGrafter"/>
</dbReference>
<evidence type="ECO:0000256" key="4">
    <source>
        <dbReference type="ARBA" id="ARBA00022475"/>
    </source>
</evidence>
<dbReference type="PROSITE" id="PS00714">
    <property type="entry name" value="NA_DICARBOXYL_SYMP_2"/>
    <property type="match status" value="1"/>
</dbReference>
<comment type="subcellular location">
    <subcellularLocation>
        <location evidence="1 9">Cell membrane</location>
        <topology evidence="1 9">Multi-pass membrane protein</topology>
    </subcellularLocation>
</comment>
<dbReference type="Gene3D" id="1.10.3860.10">
    <property type="entry name" value="Sodium:dicarboxylate symporter"/>
    <property type="match status" value="1"/>
</dbReference>
<dbReference type="Proteomes" id="UP000249282">
    <property type="component" value="Unassembled WGS sequence"/>
</dbReference>
<evidence type="ECO:0000256" key="3">
    <source>
        <dbReference type="ARBA" id="ARBA00022448"/>
    </source>
</evidence>
<dbReference type="GO" id="GO:0015138">
    <property type="term" value="F:fumarate transmembrane transporter activity"/>
    <property type="evidence" value="ECO:0007669"/>
    <property type="project" value="TreeGrafter"/>
</dbReference>